<dbReference type="InterPro" id="IPR013083">
    <property type="entry name" value="Znf_RING/FYVE/PHD"/>
</dbReference>
<name>A0AA36DE76_9BILA</name>
<dbReference type="InterPro" id="IPR017907">
    <property type="entry name" value="Znf_RING_CS"/>
</dbReference>
<feature type="region of interest" description="Disordered" evidence="9">
    <location>
        <begin position="371"/>
        <end position="393"/>
    </location>
</feature>
<dbReference type="AlphaFoldDB" id="A0AA36DE76"/>
<dbReference type="Proteomes" id="UP001177023">
    <property type="component" value="Unassembled WGS sequence"/>
</dbReference>
<dbReference type="InterPro" id="IPR041888">
    <property type="entry name" value="RING-HC_ZNF598/HEL2"/>
</dbReference>
<evidence type="ECO:0000256" key="5">
    <source>
        <dbReference type="ARBA" id="ARBA00022771"/>
    </source>
</evidence>
<feature type="region of interest" description="Disordered" evidence="9">
    <location>
        <begin position="754"/>
        <end position="790"/>
    </location>
</feature>
<evidence type="ECO:0000256" key="3">
    <source>
        <dbReference type="ARBA" id="ARBA00012483"/>
    </source>
</evidence>
<feature type="compositionally biased region" description="Low complexity" evidence="9">
    <location>
        <begin position="672"/>
        <end position="690"/>
    </location>
</feature>
<dbReference type="Pfam" id="PF25447">
    <property type="entry name" value="RING_ZNF598"/>
    <property type="match status" value="1"/>
</dbReference>
<dbReference type="InterPro" id="IPR001841">
    <property type="entry name" value="Znf_RING"/>
</dbReference>
<proteinExistence type="inferred from homology"/>
<evidence type="ECO:0000256" key="7">
    <source>
        <dbReference type="ARBA" id="ARBA00035113"/>
    </source>
</evidence>
<dbReference type="InterPro" id="IPR013087">
    <property type="entry name" value="Znf_C2H2_type"/>
</dbReference>
<dbReference type="PROSITE" id="PS00518">
    <property type="entry name" value="ZF_RING_1"/>
    <property type="match status" value="1"/>
</dbReference>
<feature type="compositionally biased region" description="Pro residues" evidence="9">
    <location>
        <begin position="519"/>
        <end position="537"/>
    </location>
</feature>
<dbReference type="GO" id="GO:0008270">
    <property type="term" value="F:zinc ion binding"/>
    <property type="evidence" value="ECO:0007669"/>
    <property type="project" value="UniProtKB-KW"/>
</dbReference>
<keyword evidence="5 8" id="KW-0863">Zinc-finger</keyword>
<dbReference type="PROSITE" id="PS50089">
    <property type="entry name" value="ZF_RING_2"/>
    <property type="match status" value="1"/>
</dbReference>
<evidence type="ECO:0000313" key="11">
    <source>
        <dbReference type="EMBL" id="CAJ0585587.1"/>
    </source>
</evidence>
<evidence type="ECO:0000256" key="4">
    <source>
        <dbReference type="ARBA" id="ARBA00022723"/>
    </source>
</evidence>
<comment type="pathway">
    <text evidence="2">Protein modification; protein ubiquitination.</text>
</comment>
<feature type="compositionally biased region" description="Basic and acidic residues" evidence="9">
    <location>
        <begin position="382"/>
        <end position="393"/>
    </location>
</feature>
<evidence type="ECO:0000256" key="9">
    <source>
        <dbReference type="SAM" id="MobiDB-lite"/>
    </source>
</evidence>
<keyword evidence="12" id="KW-1185">Reference proteome</keyword>
<dbReference type="CDD" id="cd16615">
    <property type="entry name" value="RING-HC_ZNF598"/>
    <property type="match status" value="1"/>
</dbReference>
<feature type="domain" description="RING-type" evidence="10">
    <location>
        <begin position="103"/>
        <end position="143"/>
    </location>
</feature>
<gene>
    <name evidence="11" type="ORF">MSPICULIGERA_LOCUS23601</name>
</gene>
<dbReference type="SUPFAM" id="SSF57850">
    <property type="entry name" value="RING/U-box"/>
    <property type="match status" value="1"/>
</dbReference>
<organism evidence="11 12">
    <name type="scientific">Mesorhabditis spiculigera</name>
    <dbReference type="NCBI Taxonomy" id="96644"/>
    <lineage>
        <taxon>Eukaryota</taxon>
        <taxon>Metazoa</taxon>
        <taxon>Ecdysozoa</taxon>
        <taxon>Nematoda</taxon>
        <taxon>Chromadorea</taxon>
        <taxon>Rhabditida</taxon>
        <taxon>Rhabditina</taxon>
        <taxon>Rhabditomorpha</taxon>
        <taxon>Rhabditoidea</taxon>
        <taxon>Rhabditidae</taxon>
        <taxon>Mesorhabditinae</taxon>
        <taxon>Mesorhabditis</taxon>
    </lineage>
</organism>
<dbReference type="SMART" id="SM00355">
    <property type="entry name" value="ZnF_C2H2"/>
    <property type="match status" value="4"/>
</dbReference>
<feature type="compositionally biased region" description="Low complexity" evidence="9">
    <location>
        <begin position="467"/>
        <end position="482"/>
    </location>
</feature>
<feature type="compositionally biased region" description="Low complexity" evidence="9">
    <location>
        <begin position="699"/>
        <end position="722"/>
    </location>
</feature>
<evidence type="ECO:0000256" key="2">
    <source>
        <dbReference type="ARBA" id="ARBA00004906"/>
    </source>
</evidence>
<keyword evidence="6" id="KW-0862">Zinc</keyword>
<keyword evidence="4" id="KW-0479">Metal-binding</keyword>
<dbReference type="PANTHER" id="PTHR22938:SF0">
    <property type="entry name" value="E3 UBIQUITIN-PROTEIN LIGASE ZNF598"/>
    <property type="match status" value="1"/>
</dbReference>
<dbReference type="PANTHER" id="PTHR22938">
    <property type="entry name" value="ZINC FINGER PROTEIN 598"/>
    <property type="match status" value="1"/>
</dbReference>
<feature type="compositionally biased region" description="Gly residues" evidence="9">
    <location>
        <begin position="36"/>
        <end position="49"/>
    </location>
</feature>
<dbReference type="EC" id="2.3.2.27" evidence="3"/>
<evidence type="ECO:0000256" key="1">
    <source>
        <dbReference type="ARBA" id="ARBA00000900"/>
    </source>
</evidence>
<feature type="non-terminal residue" evidence="11">
    <location>
        <position position="1"/>
    </location>
</feature>
<evidence type="ECO:0000259" key="10">
    <source>
        <dbReference type="PROSITE" id="PS50089"/>
    </source>
</evidence>
<dbReference type="GO" id="GO:0072344">
    <property type="term" value="P:rescue of stalled ribosome"/>
    <property type="evidence" value="ECO:0007669"/>
    <property type="project" value="InterPro"/>
</dbReference>
<feature type="region of interest" description="Disordered" evidence="9">
    <location>
        <begin position="1"/>
        <end position="73"/>
    </location>
</feature>
<feature type="compositionally biased region" description="Low complexity" evidence="9">
    <location>
        <begin position="754"/>
        <end position="767"/>
    </location>
</feature>
<comment type="catalytic activity">
    <reaction evidence="1">
        <text>S-ubiquitinyl-[E2 ubiquitin-conjugating enzyme]-L-cysteine + [acceptor protein]-L-lysine = [E2 ubiquitin-conjugating enzyme]-L-cysteine + N(6)-ubiquitinyl-[acceptor protein]-L-lysine.</text>
        <dbReference type="EC" id="2.3.2.27"/>
    </reaction>
</comment>
<dbReference type="InterPro" id="IPR044288">
    <property type="entry name" value="ZNF598/HEL2"/>
</dbReference>
<evidence type="ECO:0000256" key="6">
    <source>
        <dbReference type="ARBA" id="ARBA00022833"/>
    </source>
</evidence>
<dbReference type="Gene3D" id="3.30.40.10">
    <property type="entry name" value="Zinc/RING finger domain, C3HC4 (zinc finger)"/>
    <property type="match status" value="1"/>
</dbReference>
<feature type="region of interest" description="Disordered" evidence="9">
    <location>
        <begin position="465"/>
        <end position="728"/>
    </location>
</feature>
<dbReference type="GO" id="GO:0061630">
    <property type="term" value="F:ubiquitin protein ligase activity"/>
    <property type="evidence" value="ECO:0007669"/>
    <property type="project" value="UniProtKB-EC"/>
</dbReference>
<accession>A0AA36DE76</accession>
<comment type="similarity">
    <text evidence="7">Belongs to the ZNF598/HEL2 family.</text>
</comment>
<comment type="caution">
    <text evidence="11">The sequence shown here is derived from an EMBL/GenBank/DDBJ whole genome shotgun (WGS) entry which is preliminary data.</text>
</comment>
<dbReference type="GO" id="GO:0043022">
    <property type="term" value="F:ribosome binding"/>
    <property type="evidence" value="ECO:0007669"/>
    <property type="project" value="TreeGrafter"/>
</dbReference>
<reference evidence="11" key="1">
    <citation type="submission" date="2023-06" db="EMBL/GenBank/DDBJ databases">
        <authorList>
            <person name="Delattre M."/>
        </authorList>
    </citation>
    <scope>NUCLEOTIDE SEQUENCE</scope>
    <source>
        <strain evidence="11">AF72</strain>
    </source>
</reference>
<protein>
    <recommendedName>
        <fullName evidence="3">RING-type E3 ubiquitin transferase</fullName>
        <ecNumber evidence="3">2.3.2.27</ecNumber>
    </recommendedName>
</protein>
<dbReference type="GO" id="GO:0016567">
    <property type="term" value="P:protein ubiquitination"/>
    <property type="evidence" value="ECO:0007669"/>
    <property type="project" value="TreeGrafter"/>
</dbReference>
<sequence>MVEAKKDSKKPRKAPRMASDEGTAAAGSSRGRGGHRGGGGGGRGRGGGRGSDRPQGRHHGDQKEKQRELTNRKVDMRKYDKMIAYNENNFSDIVQVDPVKDECTICCKLNDVFGVGPCRHPICIECAIRLRVLGGQTTCPVCRSEVDIMCFGFAKSDLSKIRLEGTPSKHPDEERFKVTFENEAAGIRYEKYLAHVCKICKMEDGERLEFPTFVSLRQHMSEIHHLSYCHICTDNLNLFSRERKTYTRENLTRHLKFGDPEDKSQTGHPTCLFCDQRFFDEELRYRHLRKDHFFCQFCEAAGTSLNTFYGKHDELVAHYVEKHYVCDVPECKQAGIAFADPFDLKIHKSKDHGNSRQGIQLDFQYSDRQLGRGALSGRGRGGRPERPAREERPEFVVVPSAQYRGPIRFSTAPAYNTSANAEQFPSLPGSSAPAAAVNPNAFPRLGKVNKPGQAPKAPALNQHEAFPSLSARPSASKKSAAAGDWGRHTGVHAVIDDDERRAGSSRAAPTPTNKISVVPKPPPSQQTKKPPPQPTPRYEPVEDFPTLPAAGPSTMSPRPKPTANYANKAAASQPQKIGGLLAHAQPTQQKKKKKKTKPDVPYVPPEYVEPPEAEWEDVPVKPKIVKGKKVKKALESNQIVGAVVPSGFSALSRGRQPSSSEESDSDEEEAAKPAPAKPAANQNKPAQPKKPANDEEAKTNSNNNINLKKNSSTAEPAAPEAASKQNGGILSGLFSFTDLISSWTSPVVVDSAPPGIAAPAKAPTPTTNSLSFAPPPGFEGVVPKPNNARH</sequence>
<feature type="compositionally biased region" description="Basic and acidic residues" evidence="9">
    <location>
        <begin position="50"/>
        <end position="73"/>
    </location>
</feature>
<dbReference type="EMBL" id="CATQJA010002706">
    <property type="protein sequence ID" value="CAJ0585587.1"/>
    <property type="molecule type" value="Genomic_DNA"/>
</dbReference>
<evidence type="ECO:0000313" key="12">
    <source>
        <dbReference type="Proteomes" id="UP001177023"/>
    </source>
</evidence>
<evidence type="ECO:0000256" key="8">
    <source>
        <dbReference type="PROSITE-ProRule" id="PRU00175"/>
    </source>
</evidence>